<dbReference type="Gene3D" id="3.80.10.10">
    <property type="entry name" value="Ribonuclease Inhibitor"/>
    <property type="match status" value="1"/>
</dbReference>
<gene>
    <name evidence="1" type="ORF">F383_23690</name>
</gene>
<dbReference type="KEGG" id="gab:108452172"/>
<dbReference type="CDD" id="cd22160">
    <property type="entry name" value="F-box_AtFBL13-like"/>
    <property type="match status" value="1"/>
</dbReference>
<dbReference type="PANTHER" id="PTHR34223:SF83">
    <property type="entry name" value="F-BOX DOMAIN-CONTAINING PROTEIN"/>
    <property type="match status" value="1"/>
</dbReference>
<dbReference type="InterPro" id="IPR053197">
    <property type="entry name" value="F-box_SCFL_complex_component"/>
</dbReference>
<comment type="caution">
    <text evidence="1">The sequence shown here is derived from an EMBL/GenBank/DDBJ whole genome shotgun (WGS) entry which is preliminary data.</text>
</comment>
<dbReference type="Pfam" id="PF00646">
    <property type="entry name" value="F-box"/>
    <property type="match status" value="1"/>
</dbReference>
<dbReference type="AlphaFoldDB" id="A0A0B0MSD2"/>
<dbReference type="InterPro" id="IPR036047">
    <property type="entry name" value="F-box-like_dom_sf"/>
</dbReference>
<dbReference type="Gene3D" id="1.20.1280.50">
    <property type="match status" value="1"/>
</dbReference>
<dbReference type="OMA" id="FETSMCC"/>
<dbReference type="Proteomes" id="UP000032142">
    <property type="component" value="Unassembled WGS sequence"/>
</dbReference>
<dbReference type="InterPro" id="IPR032675">
    <property type="entry name" value="LRR_dom_sf"/>
</dbReference>
<dbReference type="PANTHER" id="PTHR34223">
    <property type="entry name" value="OS11G0201299 PROTEIN"/>
    <property type="match status" value="1"/>
</dbReference>
<dbReference type="InterPro" id="IPR053781">
    <property type="entry name" value="F-box_AtFBL13-like"/>
</dbReference>
<sequence length="535" mass="61721">MGKKRRNKKTKHEKQSHEPDDNIPINTSSSRYSDTNCLKDDVFHQIIPSFIWNYDQEKLYNHVNIPESNSMNPNDFVSNLPDNILHHIVSYLPFESAVRTSFLSTHWKHLWKEALLDSVHDVTMEAAIKAIQSFLDGFDTHCRPRNKWGFIFEFSNGRNILAASISRNGTLRLDFSAVKQEFPMPFDLDLKPLQTQLPYSNTMKVKSLYLVSVSHLSNVAVSSLVPNLPFLESLTIAKCKGLQSLQIKEAKVLHKLVVLDCPQLQSLSFEGSCLRCFRYRGKLVSFRFQGYCKCTTFRRICICECGLFLKDATIDLRQGSLAEGTWDFEKPPGYCYSYNLHKRTLCRCTTKKKCFKSILISIRSIKSLTICRWFFETSMCCLLSSSRDPLFCLSGLKELWWIDCSMNRESINVLLWFLKLCPHLERLYVTIDPKCYNMPSTGKFSTLFIVPDELSDLKAIKLEGFADEEKEIFMARRLIPLFGDNNPVIISKSDGKCLKHLMKVAKLEKKGKYPYKFKVVENVSENFPNHVHANL</sequence>
<dbReference type="EMBL" id="JRRC01217760">
    <property type="protein sequence ID" value="KHG01811.1"/>
    <property type="molecule type" value="Genomic_DNA"/>
</dbReference>
<evidence type="ECO:0000313" key="1">
    <source>
        <dbReference type="EMBL" id="KHG01811.1"/>
    </source>
</evidence>
<dbReference type="SUPFAM" id="SSF52047">
    <property type="entry name" value="RNI-like"/>
    <property type="match status" value="1"/>
</dbReference>
<accession>A0A0B0MSD2</accession>
<name>A0A0B0MSD2_GOSAR</name>
<reference evidence="2" key="1">
    <citation type="submission" date="2014-09" db="EMBL/GenBank/DDBJ databases">
        <authorList>
            <person name="Mudge J."/>
            <person name="Ramaraj T."/>
            <person name="Lindquist I.E."/>
            <person name="Bharti A.K."/>
            <person name="Sundararajan A."/>
            <person name="Cameron C.T."/>
            <person name="Woodward J.E."/>
            <person name="May G.D."/>
            <person name="Brubaker C."/>
            <person name="Broadhvest J."/>
            <person name="Wilkins T.A."/>
        </authorList>
    </citation>
    <scope>NUCLEOTIDE SEQUENCE</scope>
    <source>
        <strain evidence="2">cv. AKA8401</strain>
    </source>
</reference>
<evidence type="ECO:0000313" key="2">
    <source>
        <dbReference type="Proteomes" id="UP000032142"/>
    </source>
</evidence>
<dbReference type="PROSITE" id="PS50181">
    <property type="entry name" value="FBOX"/>
    <property type="match status" value="1"/>
</dbReference>
<keyword evidence="2" id="KW-1185">Reference proteome</keyword>
<proteinExistence type="predicted"/>
<dbReference type="OrthoDB" id="976179at2759"/>
<organism evidence="1 2">
    <name type="scientific">Gossypium arboreum</name>
    <name type="common">Tree cotton</name>
    <name type="synonym">Gossypium nanking</name>
    <dbReference type="NCBI Taxonomy" id="29729"/>
    <lineage>
        <taxon>Eukaryota</taxon>
        <taxon>Viridiplantae</taxon>
        <taxon>Streptophyta</taxon>
        <taxon>Embryophyta</taxon>
        <taxon>Tracheophyta</taxon>
        <taxon>Spermatophyta</taxon>
        <taxon>Magnoliopsida</taxon>
        <taxon>eudicotyledons</taxon>
        <taxon>Gunneridae</taxon>
        <taxon>Pentapetalae</taxon>
        <taxon>rosids</taxon>
        <taxon>malvids</taxon>
        <taxon>Malvales</taxon>
        <taxon>Malvaceae</taxon>
        <taxon>Malvoideae</taxon>
        <taxon>Gossypium</taxon>
    </lineage>
</organism>
<dbReference type="InterPro" id="IPR001810">
    <property type="entry name" value="F-box_dom"/>
</dbReference>
<protein>
    <submittedName>
        <fullName evidence="1">Uncharacterized protein</fullName>
    </submittedName>
</protein>
<dbReference type="SUPFAM" id="SSF81383">
    <property type="entry name" value="F-box domain"/>
    <property type="match status" value="1"/>
</dbReference>